<feature type="domain" description="Filamentous haemagglutinin FhaB/tRNA nuclease CdiA-like TPS" evidence="5">
    <location>
        <begin position="147"/>
        <end position="263"/>
    </location>
</feature>
<dbReference type="Pfam" id="PF05860">
    <property type="entry name" value="TPS"/>
    <property type="match status" value="1"/>
</dbReference>
<dbReference type="PANTHER" id="PTHR12338">
    <property type="entry name" value="AUTOTRANSPORTER"/>
    <property type="match status" value="1"/>
</dbReference>
<evidence type="ECO:0000259" key="5">
    <source>
        <dbReference type="SMART" id="SM00912"/>
    </source>
</evidence>
<dbReference type="Proteomes" id="UP000194161">
    <property type="component" value="Chromosome"/>
</dbReference>
<organism evidence="6 7">
    <name type="scientific">Bordetella genomosp. 13</name>
    <dbReference type="NCBI Taxonomy" id="463040"/>
    <lineage>
        <taxon>Bacteria</taxon>
        <taxon>Pseudomonadati</taxon>
        <taxon>Pseudomonadota</taxon>
        <taxon>Betaproteobacteria</taxon>
        <taxon>Burkholderiales</taxon>
        <taxon>Alcaligenaceae</taxon>
        <taxon>Bordetella</taxon>
    </lineage>
</organism>
<sequence length="4201" mass="427554">MSMSAPMRSLSSRADARRFPPAAGAPRAASMPRPTPLAAALAALLVAGGLAAPAQAGTGGAWFAQGGVKQAPGMNPALRMQGGVTAQGRSTAQQQAASRQKLQRSIDNLNRTAGAIAALHAAQDAARQAAAQEPALPDGLADGGLKVDADPLTAGWLNAQAPMQTVAGGKTTVTVQQTADKAILNWETFNVGRNTTVDFQQQAAWAVLNRVNDPQARPSQIQGRIKGAGTVMVANRNGVVFSGSSQVNVRNLVVAAARIDDAQFQNNGLYGADVDSVSFYDAAGAVQVQAGARIATHEPGSVTDGGGYVLLMGTSVDNAGQIVTRRGQTALAAGDRFYIRKGMGTDANTHATTRGNEVAGERGVVGSDEQGDPVYSASGTVSNTGLILAREGDVTLTGHDVRQQGAAIATTTVNTRGTIHLLNSASDAHGRITLGANATTAVLLEDDGQTALNSQRDALIQESGAQDVLRAQAAAGRFDNYSKLTDRRDQSRIEIASGGSVVFEGDSLTLATGGQIVADARGRSYLAERAQVDVAGAVGVRVAMESNNVQVNVQGNELRDAPLNRDTGRLANSNVWVDRRNLTLVEAGTNGYESDRWYTAGGLLEVGGYLGNQGHTIGEWAAQGGTVTLAGSEVITQAGSVVNLSGGTLDVQTGYINLTWLRGLDGRLHNLSDAPADFVYRGLYQGYEATHARWGDGATRYFYNPLIAPTKRLEPGYTAGRDAGRLVVGAAGVFTNATERTMVTAVLQGDIDASVYQGARQTRAPQAAADGYSQSQTAVARPGGLAVLTPLSSDSDTPLRDWQAANEVIIDVAAALPAVPASAELSLALEPDTVGTVWLDADRLSAAGLGSLMLRATERVAIEAPLTLAPGADLTAYAATIDVNGGVTAPGGSVLLTNLLGGTLGQLSPSDASARPAITLGPDARIDTRGLWGNLQRDPGTAWRQAYTDGGAVTLRSTGDVTLAAGSRIDASSGAFVTRAGTLDGGAGGDITLVASQTAFLLPTGVSEDPGNHGDLTLEGTLASSGFTRGGALVLQTGGILSIGGSVEGMGDTLQAGRAAPYTLYLSADVTVHAGAELPIDWTARLDTVPAGGTLPRDYWSFDSYGIRDYKDFDGDGNTEDYLVTQAEWTNTSAPMTVNAPAGYVNPISGATCYFGCFAPAGSTIPAGSEIINTQFSSSGATFPAAVFPRGVPLRQEGYAEPQRTVPVTVAAGQTAPGDVVLPSGTAIHQGVVSAIDLPVVAIRADSLAPTLFESGFSSYTVNAQAALTVTVGTQVRATMPVLRLTDSRYAGLDGAALAGAVESWTPPLYQEDAANARLAQRAGADLVLSSSATPDAAGGARTGSISIGRDAAIEVDPGRSVRIASGGQVIVDGRITAPGGDIAVVNNWSLDAVPLDRPGAHRNPGALSVWIGEHAVLDAAGRAVVARDALGRRYGVAPDGGTITVGSEGGKYKMSTDNGAVENGLELSTNAYVVLRPGSVLDASGAAAEFDLPLRGVPVGTRPQTLAGAGGAIRLRSHSGIHADGTMLARAGAAGVAGGELLLSLESPLLRFSNEGVLASPDFVALRAGRAITVRQHAAPALDGALQAGQADEGLALGQASLGLDTLDAGGFDALNLRARDAIVFDGDVTLALGRSLTLQTGQYANLSAGRVTLAAPYVSLLGQSQVTSYLFTRVPDLGRIYTSDGTVLGAPLGATLDVRAGQVADLSGALQFTYADTRIASEGDLRLLSGGVSIVYNPADWANPFSRVVQPTHVYATGDLTLSGARIYPEAGAIVTVAAGHSTGRNSANGTPSAQPVADKVLTLARPEGASGAPAAPYSAFSQLTLIGAEIRQGGALYAPFGSIALNAQTMQAGGVATVSFLPGSITSVSGAGLMMPWGGTVDGVDYTVDDTAVASPNLVTGAFGNRAQQGISVRATHIRSDDGALVDLSGGGELRGAAFVPGRGGSVDTLQYARQAGGQVYAIVPGAVGPAPTQAGYYTQWRGDLPGVGRQITIGEGVPGLPAGTYTLMPANYALLPGAFRVELGGQAGAMMGRAIGLRDGSWRATAYHGLAGTGARDALPTHVQITPGSVARTWSQYNETGYARYQLDRAATFNTDRPMLEADARRLTLVFGALDEARAGEAVAAPALVWDGLADMTPAQGGYGGSLAVMVGGGLAHNVYQDLVITGDLAAAPARTSTRVVLAADDINAFGAPTLYIGGAPLKNDDTLRIGLGDPFSTGNVLNNLILSAGARLTGGQVFLTVGDGLLALTSSIRIEAGSGIDTRGFADVPLIDSSTGFIFGNANPMVVVSNGIIDLDAQTNVFAKGRITMADGSSLYGRGGIGFMAASGVSFEGTPRLGAPRLELAGSAINLGSADGLAQARADGTLVAGIDLDGDLMGRLIAGDSAAGVAGVRELSLKAVNSVNFYGALDLNLLDASGRSLLDTFTLTTPALYGAGAAGQQARLTLDTLIWNTPEGLVANASGFNNEYISAPPGATLPGGPGHGAGSLVVQARRIELGHAPRARSRDTTTFHHLLLGFADVSLQASERIVTKGHATLSAWQSGPSPQAGFDPADYAGVGGNLRLLTPLLTGEAGSVLTARTGGTLVLAAPQGAVAADTSAVDALGSVVKLHADRIEIGSAIALPTGRLTLNAADDIVFAAGARVDLSGRRSDFFDVSTYSWGGELVAESAHGNILMEQGARIDVSASNNDAGRLTFTATDAAAGQVRLGGTLAGTGGAGREGGSIDVRAQHLGGGAAGLTADFATLNTGLDEAGFTERRAFALKQGNLQIDGTLRAHEVDISVDGGSLAVAGHIDASGAAPGIIRLAARDDLTLAGSAQLHAQGTQQNVDDYGQAIEAKNRGQIELTSRDGWLRLQDGATLDVSAPGLAYGQVVLNAGRTGAASGDARIDAAGTVRIVGASSIALNAVQRYELPDGSVIDQSLLDGYDVDSRGFVDAAAGNAALQSRLQGLRAYGAAFHLRPGVEIVSDGDLSTSGDIDLAGYRYGPGADRDPASAGYGAGEPMALVVRAAGNLDIKGSISDGFKGVDGTPATYDPLTDVTTSPNFRFTVNRYVMNGLAMVTDPAGWTVPFNIVNGVNTPLSIAWRPLSPTSGSYQSGQVVPYGTLLTRVIIPMAIATPAATAGLSIQTYAGTPSYSAMSPMAAMQGAGSQSASLRLVAGADVGGADTRALRGASTLGGRGNLRLEDPHFQGSSNDIPVASVLRTGTGSLELLAGGDFAMRSLYGVYTAGSDTGASGLPSGSYLANGGGDLLLAAQGDVTGYTWGQSSGSSFIGDWLVRGGDGEHAAWGVRFGRTTVDLTNTMLYGFSGFGTLGGGNVTVLAGGNAGSMTTTYSPNTSVSTYEALQLTVAGGGRVTAIGRTDGVITGGALVQSGGGDMVVRVGGAFNGGRNLGTQGQSATPGSHSVLTNLRGDIDVRAGSIGAVETDANVRQSGDPRRIEDGVATVAQALGGISVLPGDSEVRLRALGDLVLGAVADPGSLPSSSASDGASSAWRAAFFRPDATSLDLQSGGGNLVPLTGFGIGSSVRVGWTSPRMSNEGYVLLPARVNAMAHGGSIYYGGNMVMELAPSRTGRLDLLGRGGIYGAGLVSTSTGVPATARLNVSGGSAAPNDVASLFRPVWNSGTTGSNFFAWQSGSVEGLAHATDGHPIRLYAVNGDIVNVALGQTASVYQAATNSYVTYHAAARPAWVVAGRDIVNFGQGSDTGRADAAPGLILNVSETDVSRIQAGRDMYYTNVQIGGPGVLEVTAGGTLYQADRGQITSVGPLAEGDARPGATIAIQAGAGAAGPDWATLAALYLDPANQADLTPGRPLADQPGKVAHVYDEELMAWLAARYGYQAADAAGALAYFNTLAPEQQRVFLRNVYYAELKAGGREYNDAAGPRYGSYLRGRQMIAALFPENDAAGQPVARGGDYVQFGGSGVQTWFGGDIQALVPAGQIVVGVQGQVPPSTSGFITQGQGDISLYSQGSILLGLSRIMTTFGGSILAWSATGDINAGRGSKTTVVYTPPKREYDDVGNVALAPQVPSSGAGIATLNPIPEVEPGDVDLIAPLGTIDAGEAGIRVSGNVNIAALQVVNAANIQVQGESQGIPVAAVVNTGALANASAAATTAATAAQDAVSRSRAAAQQALPSIISVQILGFGEGASTPAGEAPARRPGTPVSNRSGGMLQVLGDGELSPAQLARLSPAEREKLGL</sequence>
<dbReference type="PANTHER" id="PTHR12338:SF8">
    <property type="entry name" value="HEME_HEMOPEXIN-BINDING PROTEIN"/>
    <property type="match status" value="1"/>
</dbReference>
<proteinExistence type="predicted"/>
<feature type="region of interest" description="Disordered" evidence="4">
    <location>
        <begin position="4152"/>
        <end position="4179"/>
    </location>
</feature>
<dbReference type="InterPro" id="IPR021026">
    <property type="entry name" value="Filamn_hemagglutn_DUF3739"/>
</dbReference>
<dbReference type="InterPro" id="IPR012334">
    <property type="entry name" value="Pectin_lyas_fold"/>
</dbReference>
<reference evidence="6 7" key="1">
    <citation type="submission" date="2017-05" db="EMBL/GenBank/DDBJ databases">
        <title>Complete and WGS of Bordetella genogroups.</title>
        <authorList>
            <person name="Spilker T."/>
            <person name="LiPuma J."/>
        </authorList>
    </citation>
    <scope>NUCLEOTIDE SEQUENCE [LARGE SCALE GENOMIC DNA]</scope>
    <source>
        <strain evidence="6 7">AU7206</strain>
    </source>
</reference>
<dbReference type="EMBL" id="CP021111">
    <property type="protein sequence ID" value="ARP94960.1"/>
    <property type="molecule type" value="Genomic_DNA"/>
</dbReference>
<name>A0A1W6ZCU5_9BORD</name>
<feature type="region of interest" description="Disordered" evidence="4">
    <location>
        <begin position="1"/>
        <end position="32"/>
    </location>
</feature>
<dbReference type="InterPro" id="IPR008638">
    <property type="entry name" value="FhaB/CdiA-like_TPS"/>
</dbReference>
<protein>
    <recommendedName>
        <fullName evidence="5">Filamentous haemagglutinin FhaB/tRNA nuclease CdiA-like TPS domain-containing protein</fullName>
    </recommendedName>
</protein>
<dbReference type="Gene3D" id="2.160.20.10">
    <property type="entry name" value="Single-stranded right-handed beta-helix, Pectin lyase-like"/>
    <property type="match status" value="2"/>
</dbReference>
<dbReference type="NCBIfam" id="TIGR01901">
    <property type="entry name" value="adhes_NPXG"/>
    <property type="match status" value="1"/>
</dbReference>
<dbReference type="GO" id="GO:0005576">
    <property type="term" value="C:extracellular region"/>
    <property type="evidence" value="ECO:0007669"/>
    <property type="project" value="UniProtKB-SubCell"/>
</dbReference>
<evidence type="ECO:0000256" key="1">
    <source>
        <dbReference type="ARBA" id="ARBA00004613"/>
    </source>
</evidence>
<keyword evidence="2" id="KW-0964">Secreted</keyword>
<dbReference type="InterPro" id="IPR050909">
    <property type="entry name" value="Bact_Autotransporter_VF"/>
</dbReference>
<dbReference type="SUPFAM" id="SSF51126">
    <property type="entry name" value="Pectin lyase-like"/>
    <property type="match status" value="1"/>
</dbReference>
<accession>A0A1W6ZCU5</accession>
<evidence type="ECO:0000313" key="6">
    <source>
        <dbReference type="EMBL" id="ARP94960.1"/>
    </source>
</evidence>
<dbReference type="Pfam" id="PF12545">
    <property type="entry name" value="DUF3739"/>
    <property type="match status" value="1"/>
</dbReference>
<dbReference type="RefSeq" id="WP_198299207.1">
    <property type="nucleotide sequence ID" value="NZ_CP021111.1"/>
</dbReference>
<keyword evidence="7" id="KW-1185">Reference proteome</keyword>
<comment type="subcellular location">
    <subcellularLocation>
        <location evidence="1">Secreted</location>
    </subcellularLocation>
</comment>
<dbReference type="SMART" id="SM00912">
    <property type="entry name" value="Haemagg_act"/>
    <property type="match status" value="1"/>
</dbReference>
<evidence type="ECO:0000256" key="2">
    <source>
        <dbReference type="ARBA" id="ARBA00022525"/>
    </source>
</evidence>
<evidence type="ECO:0000256" key="3">
    <source>
        <dbReference type="ARBA" id="ARBA00022729"/>
    </source>
</evidence>
<dbReference type="STRING" id="463040.CAL15_11565"/>
<keyword evidence="3" id="KW-0732">Signal</keyword>
<dbReference type="KEGG" id="bgm:CAL15_11565"/>
<feature type="compositionally biased region" description="Low complexity" evidence="4">
    <location>
        <begin position="19"/>
        <end position="32"/>
    </location>
</feature>
<dbReference type="InterPro" id="IPR011050">
    <property type="entry name" value="Pectin_lyase_fold/virulence"/>
</dbReference>
<gene>
    <name evidence="6" type="ORF">CAL15_11565</name>
</gene>
<feature type="region of interest" description="Disordered" evidence="4">
    <location>
        <begin position="348"/>
        <end position="377"/>
    </location>
</feature>
<evidence type="ECO:0000256" key="4">
    <source>
        <dbReference type="SAM" id="MobiDB-lite"/>
    </source>
</evidence>
<evidence type="ECO:0000313" key="7">
    <source>
        <dbReference type="Proteomes" id="UP000194161"/>
    </source>
</evidence>